<dbReference type="RefSeq" id="WP_089781860.1">
    <property type="nucleotide sequence ID" value="NZ_CABLRR010000008.1"/>
</dbReference>
<name>A0A0D6JX69_9EURY</name>
<dbReference type="InterPro" id="IPR006015">
    <property type="entry name" value="Universal_stress_UspA"/>
</dbReference>
<reference evidence="4" key="1">
    <citation type="submission" date="2015-03" db="EMBL/GenBank/DDBJ databases">
        <authorList>
            <person name="Urmite Genomes"/>
        </authorList>
    </citation>
    <scope>NUCLEOTIDE SEQUENCE [LARGE SCALE GENOMIC DNA]</scope>
    <source>
        <strain evidence="4">Arc-Hr</strain>
    </source>
</reference>
<dbReference type="AlphaFoldDB" id="A0A0D6JX69"/>
<dbReference type="Gene3D" id="3.40.50.620">
    <property type="entry name" value="HUPs"/>
    <property type="match status" value="1"/>
</dbReference>
<keyword evidence="4" id="KW-1185">Reference proteome</keyword>
<dbReference type="Pfam" id="PF00582">
    <property type="entry name" value="Usp"/>
    <property type="match status" value="1"/>
</dbReference>
<dbReference type="CDD" id="cd00293">
    <property type="entry name" value="USP-like"/>
    <property type="match status" value="1"/>
</dbReference>
<dbReference type="Proteomes" id="UP000198902">
    <property type="component" value="Unassembled WGS sequence"/>
</dbReference>
<sequence>MYDTILVPIDGSDSMQPVIEDAAAFAAERDAAVSLLYVVDERAFLTLADERVDEVYEELRSQGEAALGEAAETMAEYGVDAATELRRGDPAEEILAVAEEIDAALISMGTHARFEDNILGSVSRSVVVQSKVPVLATPIERR</sequence>
<dbReference type="PANTHER" id="PTHR46268">
    <property type="entry name" value="STRESS RESPONSE PROTEIN NHAX"/>
    <property type="match status" value="1"/>
</dbReference>
<evidence type="ECO:0000313" key="4">
    <source>
        <dbReference type="Proteomes" id="UP000198902"/>
    </source>
</evidence>
<dbReference type="PIRSF" id="PIRSF006276">
    <property type="entry name" value="UspA"/>
    <property type="match status" value="1"/>
</dbReference>
<dbReference type="PANTHER" id="PTHR46268:SF6">
    <property type="entry name" value="UNIVERSAL STRESS PROTEIN UP12"/>
    <property type="match status" value="1"/>
</dbReference>
<evidence type="ECO:0000313" key="3">
    <source>
        <dbReference type="EMBL" id="CQR54134.1"/>
    </source>
</evidence>
<accession>A0A0D6JX69</accession>
<dbReference type="EMBL" id="CSTE01000008">
    <property type="protein sequence ID" value="CQR54134.1"/>
    <property type="molecule type" value="Genomic_DNA"/>
</dbReference>
<dbReference type="PRINTS" id="PR01438">
    <property type="entry name" value="UNVRSLSTRESS"/>
</dbReference>
<proteinExistence type="inferred from homology"/>
<organism evidence="3 4">
    <name type="scientific">Haloferax massiliensis</name>
    <dbReference type="NCBI Taxonomy" id="1476858"/>
    <lineage>
        <taxon>Archaea</taxon>
        <taxon>Methanobacteriati</taxon>
        <taxon>Methanobacteriota</taxon>
        <taxon>Stenosarchaea group</taxon>
        <taxon>Halobacteria</taxon>
        <taxon>Halobacteriales</taxon>
        <taxon>Haloferacaceae</taxon>
        <taxon>Haloferax</taxon>
    </lineage>
</organism>
<gene>
    <name evidence="3" type="ORF">BN996_03956</name>
</gene>
<dbReference type="InterPro" id="IPR014729">
    <property type="entry name" value="Rossmann-like_a/b/a_fold"/>
</dbReference>
<dbReference type="OrthoDB" id="105697at2157"/>
<evidence type="ECO:0000259" key="2">
    <source>
        <dbReference type="Pfam" id="PF00582"/>
    </source>
</evidence>
<protein>
    <submittedName>
        <fullName evidence="3">Putative universal stress protein</fullName>
    </submittedName>
</protein>
<comment type="similarity">
    <text evidence="1">Belongs to the universal stress protein A family.</text>
</comment>
<dbReference type="SUPFAM" id="SSF52402">
    <property type="entry name" value="Adenine nucleotide alpha hydrolases-like"/>
    <property type="match status" value="1"/>
</dbReference>
<dbReference type="InterPro" id="IPR006016">
    <property type="entry name" value="UspA"/>
</dbReference>
<evidence type="ECO:0000256" key="1">
    <source>
        <dbReference type="ARBA" id="ARBA00008791"/>
    </source>
</evidence>
<feature type="domain" description="UspA" evidence="2">
    <location>
        <begin position="1"/>
        <end position="137"/>
    </location>
</feature>